<dbReference type="EMBL" id="MU393470">
    <property type="protein sequence ID" value="KAI4865531.1"/>
    <property type="molecule type" value="Genomic_DNA"/>
</dbReference>
<organism evidence="1 2">
    <name type="scientific">Hypoxylon rubiginosum</name>
    <dbReference type="NCBI Taxonomy" id="110542"/>
    <lineage>
        <taxon>Eukaryota</taxon>
        <taxon>Fungi</taxon>
        <taxon>Dikarya</taxon>
        <taxon>Ascomycota</taxon>
        <taxon>Pezizomycotina</taxon>
        <taxon>Sordariomycetes</taxon>
        <taxon>Xylariomycetidae</taxon>
        <taxon>Xylariales</taxon>
        <taxon>Hypoxylaceae</taxon>
        <taxon>Hypoxylon</taxon>
    </lineage>
</organism>
<comment type="caution">
    <text evidence="1">The sequence shown here is derived from an EMBL/GenBank/DDBJ whole genome shotgun (WGS) entry which is preliminary data.</text>
</comment>
<gene>
    <name evidence="1" type="ORF">F4820DRAFT_419824</name>
</gene>
<dbReference type="Proteomes" id="UP001497700">
    <property type="component" value="Unassembled WGS sequence"/>
</dbReference>
<proteinExistence type="predicted"/>
<name>A0ACB9Z1X4_9PEZI</name>
<evidence type="ECO:0000313" key="1">
    <source>
        <dbReference type="EMBL" id="KAI4865531.1"/>
    </source>
</evidence>
<keyword evidence="2" id="KW-1185">Reference proteome</keyword>
<evidence type="ECO:0000313" key="2">
    <source>
        <dbReference type="Proteomes" id="UP001497700"/>
    </source>
</evidence>
<sequence length="709" mass="80437">MILAQLHSSAMAFVYSLLSRIHRYLMSITTQAAPRCQRCATLSIRDLFDLDEENFGVTWESSYESLDDPRASVSSGCDLCMLLLECFEETPNYEKWKKDMMPTFPKIDVNILIENPRTDYRAGLETHVIDTVGIQFKSGSDDGRFSWSSALQVPLTTPREEEIFIGKYRIGRFHTDPDLGSQSNHDIARAWLKDCQETHPDCLWHNLPELPTRVIDVGVGKNAKTLRIIHSQGKAAQYVTLSHCWGGNIPHVLTTKTLKPFQEGISLHDLPANFRDAVIITRELGIRYLWIDCLCIVQDSKQDWEQEFKKMGRFYSNSTLTISALSSAKSTSGILRRGAKPRSVRLNVHPGGDQSRQVSLEKIDEQESLTGLDGHSPLTSRGWALQESLLSPRQLLYGSRQIYWKCPDGFESGDGLARGGRAPDQKYRAISSLLYRSLLVEPPTSPVETRELLHEYYEMVQAYSSRMLTYDSDRLPAFSGLAQRIHTALPGEYLAGLWSYDFPRGLDWTSLSKRSRSPSYHAPSWSWVAANGPVRYPQRSKFRSDKFRLQLLEYDICLCDASNPYGQIKAGHAIVQGYTSPVAVRHEDKFVEETTYPRKYPIDSFASFDRAEDGPGFVRGTIEGNNSFQYFEEYAYAYESKRYLLLVLGRCCKDSDDSMDEEGTGSFRGIILCQVADGEENEFERVGYVDLGVSLAWLEKCDKQVLKLV</sequence>
<reference evidence="1 2" key="1">
    <citation type="journal article" date="2022" name="New Phytol.">
        <title>Ecological generalism drives hyperdiversity of secondary metabolite gene clusters in xylarialean endophytes.</title>
        <authorList>
            <person name="Franco M.E.E."/>
            <person name="Wisecaver J.H."/>
            <person name="Arnold A.E."/>
            <person name="Ju Y.M."/>
            <person name="Slot J.C."/>
            <person name="Ahrendt S."/>
            <person name="Moore L.P."/>
            <person name="Eastman K.E."/>
            <person name="Scott K."/>
            <person name="Konkel Z."/>
            <person name="Mondo S.J."/>
            <person name="Kuo A."/>
            <person name="Hayes R.D."/>
            <person name="Haridas S."/>
            <person name="Andreopoulos B."/>
            <person name="Riley R."/>
            <person name="LaButti K."/>
            <person name="Pangilinan J."/>
            <person name="Lipzen A."/>
            <person name="Amirebrahimi M."/>
            <person name="Yan J."/>
            <person name="Adam C."/>
            <person name="Keymanesh K."/>
            <person name="Ng V."/>
            <person name="Louie K."/>
            <person name="Northen T."/>
            <person name="Drula E."/>
            <person name="Henrissat B."/>
            <person name="Hsieh H.M."/>
            <person name="Youens-Clark K."/>
            <person name="Lutzoni F."/>
            <person name="Miadlikowska J."/>
            <person name="Eastwood D.C."/>
            <person name="Hamelin R.C."/>
            <person name="Grigoriev I.V."/>
            <person name="U'Ren J.M."/>
        </authorList>
    </citation>
    <scope>NUCLEOTIDE SEQUENCE [LARGE SCALE GENOMIC DNA]</scope>
    <source>
        <strain evidence="1 2">CBS 119005</strain>
    </source>
</reference>
<protein>
    <submittedName>
        <fullName evidence="1">HET-domain-containing protein</fullName>
    </submittedName>
</protein>
<accession>A0ACB9Z1X4</accession>